<evidence type="ECO:0000259" key="5">
    <source>
        <dbReference type="PROSITE" id="PS51050"/>
    </source>
</evidence>
<feature type="compositionally biased region" description="Basic and acidic residues" evidence="4">
    <location>
        <begin position="389"/>
        <end position="441"/>
    </location>
</feature>
<dbReference type="PROSITE" id="PS51050">
    <property type="entry name" value="ZF_CW"/>
    <property type="match status" value="1"/>
</dbReference>
<dbReference type="PANTHER" id="PTHR46245:SF2">
    <property type="entry name" value="B3 DOMAIN-CONTAINING TRANSCRIPTION REPRESSOR VAL2"/>
    <property type="match status" value="1"/>
</dbReference>
<dbReference type="PANTHER" id="PTHR46245">
    <property type="entry name" value="B3 DOMAIN-CONTAINING PROTEIN OS07G0563300"/>
    <property type="match status" value="1"/>
</dbReference>
<dbReference type="GO" id="GO:0008270">
    <property type="term" value="F:zinc ion binding"/>
    <property type="evidence" value="ECO:0007669"/>
    <property type="project" value="UniProtKB-KW"/>
</dbReference>
<feature type="region of interest" description="Disordered" evidence="4">
    <location>
        <begin position="194"/>
        <end position="222"/>
    </location>
</feature>
<keyword evidence="3" id="KW-0862">Zinc</keyword>
<feature type="region of interest" description="Disordered" evidence="4">
    <location>
        <begin position="376"/>
        <end position="486"/>
    </location>
</feature>
<reference evidence="6 7" key="1">
    <citation type="journal article" date="2014" name="Genome Biol. Evol.">
        <title>The secreted proteins of Achlya hypogyna and Thraustotheca clavata identify the ancestral oomycete secretome and reveal gene acquisitions by horizontal gene transfer.</title>
        <authorList>
            <person name="Misner I."/>
            <person name="Blouin N."/>
            <person name="Leonard G."/>
            <person name="Richards T.A."/>
            <person name="Lane C.E."/>
        </authorList>
    </citation>
    <scope>NUCLEOTIDE SEQUENCE [LARGE SCALE GENOMIC DNA]</scope>
    <source>
        <strain evidence="6 7">ATCC 48635</strain>
    </source>
</reference>
<evidence type="ECO:0000256" key="2">
    <source>
        <dbReference type="ARBA" id="ARBA00022771"/>
    </source>
</evidence>
<comment type="caution">
    <text evidence="6">The sequence shown here is derived from an EMBL/GenBank/DDBJ whole genome shotgun (WGS) entry which is preliminary data.</text>
</comment>
<keyword evidence="7" id="KW-1185">Reference proteome</keyword>
<evidence type="ECO:0000313" key="7">
    <source>
        <dbReference type="Proteomes" id="UP000243579"/>
    </source>
</evidence>
<dbReference type="Gene3D" id="3.30.40.100">
    <property type="match status" value="2"/>
</dbReference>
<dbReference type="EMBL" id="JNBR01000030">
    <property type="protein sequence ID" value="OQS00516.1"/>
    <property type="molecule type" value="Genomic_DNA"/>
</dbReference>
<evidence type="ECO:0000256" key="3">
    <source>
        <dbReference type="ARBA" id="ARBA00022833"/>
    </source>
</evidence>
<dbReference type="OrthoDB" id="757982at2759"/>
<proteinExistence type="predicted"/>
<feature type="domain" description="CW-type" evidence="5">
    <location>
        <begin position="225"/>
        <end position="278"/>
    </location>
</feature>
<feature type="compositionally biased region" description="Basic and acidic residues" evidence="4">
    <location>
        <begin position="194"/>
        <end position="207"/>
    </location>
</feature>
<evidence type="ECO:0000256" key="1">
    <source>
        <dbReference type="ARBA" id="ARBA00022723"/>
    </source>
</evidence>
<dbReference type="Proteomes" id="UP000243579">
    <property type="component" value="Unassembled WGS sequence"/>
</dbReference>
<protein>
    <recommendedName>
        <fullName evidence="5">CW-type domain-containing protein</fullName>
    </recommendedName>
</protein>
<organism evidence="6 7">
    <name type="scientific">Achlya hypogyna</name>
    <name type="common">Oomycete</name>
    <name type="synonym">Protoachlya hypogyna</name>
    <dbReference type="NCBI Taxonomy" id="1202772"/>
    <lineage>
        <taxon>Eukaryota</taxon>
        <taxon>Sar</taxon>
        <taxon>Stramenopiles</taxon>
        <taxon>Oomycota</taxon>
        <taxon>Saprolegniomycetes</taxon>
        <taxon>Saprolegniales</taxon>
        <taxon>Achlyaceae</taxon>
        <taxon>Achlya</taxon>
    </lineage>
</organism>
<gene>
    <name evidence="6" type="ORF">ACHHYP_03443</name>
</gene>
<keyword evidence="1" id="KW-0479">Metal-binding</keyword>
<keyword evidence="2" id="KW-0863">Zinc-finger</keyword>
<dbReference type="Pfam" id="PF07496">
    <property type="entry name" value="zf-CW"/>
    <property type="match status" value="2"/>
</dbReference>
<accession>A0A1V9ZR66</accession>
<dbReference type="AlphaFoldDB" id="A0A1V9ZR66"/>
<evidence type="ECO:0000256" key="4">
    <source>
        <dbReference type="SAM" id="MobiDB-lite"/>
    </source>
</evidence>
<sequence>MEDDDGSGILRVGMGPSSPRVQMRGGWAKEPLVAERLDVYLLRWDTATQSAPDVFDTTTRKPKDESEIVVRFQACIKYHDTTLTRMQFIKEYGELPRTRNEEVLRLREALVEQYCIDQDMEAKKAEVLRSDDSWMDEADAVVPTALRQPKLSPADRLKHITSLWPTNMPNFKDPDESLDYYGFEVGIYLESEKVKDEAAEETEKTDDSEADIAPETPQPIAMGHTSKEENWVQCDKCQKWRKLPDSVDVSELPAIWYCRMNKWSRRFNKCSAAEETTVMPLKDTDLKSLQERKFVHQFAQRLKRMEKAMQDLKYTDPKDDDGTRKFVQCQVCHKKRPLLAGMDPAKVHQPFVCWMNGWDELHASCSAPQGALLERDADVSTEAARTKKPKEAKDKDVAKRAEKDGVRKPDKENGRKPEKDPAKKRDADKERKEVKKADKAAKSKTKAPPTAPPPLYSSSDEEVKSKPAKRKPPSKDKAAARKKVKK</sequence>
<dbReference type="InterPro" id="IPR011124">
    <property type="entry name" value="Znf_CW"/>
</dbReference>
<name>A0A1V9ZR66_ACHHY</name>
<evidence type="ECO:0000313" key="6">
    <source>
        <dbReference type="EMBL" id="OQS00516.1"/>
    </source>
</evidence>